<protein>
    <submittedName>
        <fullName evidence="1">Uncharacterized protein</fullName>
    </submittedName>
</protein>
<organism evidence="1">
    <name type="scientific">Arundo donax</name>
    <name type="common">Giant reed</name>
    <name type="synonym">Donax arundinaceus</name>
    <dbReference type="NCBI Taxonomy" id="35708"/>
    <lineage>
        <taxon>Eukaryota</taxon>
        <taxon>Viridiplantae</taxon>
        <taxon>Streptophyta</taxon>
        <taxon>Embryophyta</taxon>
        <taxon>Tracheophyta</taxon>
        <taxon>Spermatophyta</taxon>
        <taxon>Magnoliopsida</taxon>
        <taxon>Liliopsida</taxon>
        <taxon>Poales</taxon>
        <taxon>Poaceae</taxon>
        <taxon>PACMAD clade</taxon>
        <taxon>Arundinoideae</taxon>
        <taxon>Arundineae</taxon>
        <taxon>Arundo</taxon>
    </lineage>
</organism>
<evidence type="ECO:0000313" key="1">
    <source>
        <dbReference type="EMBL" id="JAD66054.1"/>
    </source>
</evidence>
<name>A0A0A9BQ06_ARUDO</name>
<reference evidence="1" key="1">
    <citation type="submission" date="2014-09" db="EMBL/GenBank/DDBJ databases">
        <authorList>
            <person name="Magalhaes I.L.F."/>
            <person name="Oliveira U."/>
            <person name="Santos F.R."/>
            <person name="Vidigal T.H.D.A."/>
            <person name="Brescovit A.D."/>
            <person name="Santos A.J."/>
        </authorList>
    </citation>
    <scope>NUCLEOTIDE SEQUENCE</scope>
    <source>
        <tissue evidence="1">Shoot tissue taken approximately 20 cm above the soil surface</tissue>
    </source>
</reference>
<proteinExistence type="predicted"/>
<accession>A0A0A9BQ06</accession>
<reference evidence="1" key="2">
    <citation type="journal article" date="2015" name="Data Brief">
        <title>Shoot transcriptome of the giant reed, Arundo donax.</title>
        <authorList>
            <person name="Barrero R.A."/>
            <person name="Guerrero F.D."/>
            <person name="Moolhuijzen P."/>
            <person name="Goolsby J.A."/>
            <person name="Tidwell J."/>
            <person name="Bellgard S.E."/>
            <person name="Bellgard M.I."/>
        </authorList>
    </citation>
    <scope>NUCLEOTIDE SEQUENCE</scope>
    <source>
        <tissue evidence="1">Shoot tissue taken approximately 20 cm above the soil surface</tissue>
    </source>
</reference>
<dbReference type="EMBL" id="GBRH01231841">
    <property type="protein sequence ID" value="JAD66054.1"/>
    <property type="molecule type" value="Transcribed_RNA"/>
</dbReference>
<sequence length="14" mass="1570">MDASLVRETYAAGW</sequence>